<protein>
    <recommendedName>
        <fullName evidence="1">DUF6877 domain-containing protein</fullName>
    </recommendedName>
</protein>
<accession>A0A168R1Y6</accession>
<comment type="caution">
    <text evidence="2">The sequence shown here is derived from an EMBL/GenBank/DDBJ whole genome shotgun (WGS) entry which is preliminary data.</text>
</comment>
<dbReference type="Proteomes" id="UP000077355">
    <property type="component" value="Unassembled WGS sequence"/>
</dbReference>
<evidence type="ECO:0000259" key="1">
    <source>
        <dbReference type="Pfam" id="PF21793"/>
    </source>
</evidence>
<dbReference type="OrthoDB" id="2304532at2"/>
<evidence type="ECO:0000313" key="3">
    <source>
        <dbReference type="Proteomes" id="UP000077355"/>
    </source>
</evidence>
<keyword evidence="3" id="KW-1185">Reference proteome</keyword>
<dbReference type="AlphaFoldDB" id="A0A168R1Y6"/>
<organism evidence="2 3">
    <name type="scientific">Paenibacillus antarcticus</name>
    <dbReference type="NCBI Taxonomy" id="253703"/>
    <lineage>
        <taxon>Bacteria</taxon>
        <taxon>Bacillati</taxon>
        <taxon>Bacillota</taxon>
        <taxon>Bacilli</taxon>
        <taxon>Bacillales</taxon>
        <taxon>Paenibacillaceae</taxon>
        <taxon>Paenibacillus</taxon>
    </lineage>
</organism>
<feature type="domain" description="DUF6877" evidence="1">
    <location>
        <begin position="1"/>
        <end position="53"/>
    </location>
</feature>
<gene>
    <name evidence="2" type="ORF">PBAT_02285</name>
</gene>
<sequence>MNPMDELLKISHLIPFEPLQDINRRIGDWLAMGGKQDDPYIAQQLRYAKRYVREDNGNV</sequence>
<evidence type="ECO:0000313" key="2">
    <source>
        <dbReference type="EMBL" id="OAB48482.1"/>
    </source>
</evidence>
<dbReference type="Pfam" id="PF21793">
    <property type="entry name" value="DUF6877"/>
    <property type="match status" value="1"/>
</dbReference>
<dbReference type="EMBL" id="LVJI01000001">
    <property type="protein sequence ID" value="OAB48482.1"/>
    <property type="molecule type" value="Genomic_DNA"/>
</dbReference>
<proteinExistence type="predicted"/>
<dbReference type="InterPro" id="IPR049242">
    <property type="entry name" value="DUF6877"/>
</dbReference>
<name>A0A168R1Y6_9BACL</name>
<reference evidence="2 3" key="1">
    <citation type="submission" date="2016-03" db="EMBL/GenBank/DDBJ databases">
        <title>Draft genome sequence of Paenibacillus antarcticus CECT 5836.</title>
        <authorList>
            <person name="Shin S.-K."/>
            <person name="Yi H."/>
        </authorList>
    </citation>
    <scope>NUCLEOTIDE SEQUENCE [LARGE SCALE GENOMIC DNA]</scope>
    <source>
        <strain evidence="2 3">CECT 5836</strain>
    </source>
</reference>